<name>A0AAD9YNF1_COLKA</name>
<evidence type="ECO:0000313" key="3">
    <source>
        <dbReference type="Proteomes" id="UP001281614"/>
    </source>
</evidence>
<reference evidence="2" key="1">
    <citation type="submission" date="2023-02" db="EMBL/GenBank/DDBJ databases">
        <title>Colletotrichum kahawae CIFC_Que2 genome sequencing and assembly.</title>
        <authorList>
            <person name="Baroncelli R."/>
        </authorList>
    </citation>
    <scope>NUCLEOTIDE SEQUENCE</scope>
    <source>
        <strain evidence="2">CIFC_Que2</strain>
    </source>
</reference>
<dbReference type="Pfam" id="PF14420">
    <property type="entry name" value="Clr5"/>
    <property type="match status" value="1"/>
</dbReference>
<dbReference type="EMBL" id="VYYT01000101">
    <property type="protein sequence ID" value="KAK2770172.1"/>
    <property type="molecule type" value="Genomic_DNA"/>
</dbReference>
<evidence type="ECO:0000259" key="1">
    <source>
        <dbReference type="Pfam" id="PF14420"/>
    </source>
</evidence>
<keyword evidence="3" id="KW-1185">Reference proteome</keyword>
<proteinExistence type="predicted"/>
<protein>
    <recommendedName>
        <fullName evidence="1">Clr5 domain-containing protein</fullName>
    </recommendedName>
</protein>
<dbReference type="Proteomes" id="UP001281614">
    <property type="component" value="Unassembled WGS sequence"/>
</dbReference>
<dbReference type="InterPro" id="IPR025676">
    <property type="entry name" value="Clr5_dom"/>
</dbReference>
<comment type="caution">
    <text evidence="2">The sequence shown here is derived from an EMBL/GenBank/DDBJ whole genome shotgun (WGS) entry which is preliminary data.</text>
</comment>
<dbReference type="AlphaFoldDB" id="A0AAD9YNF1"/>
<organism evidence="2 3">
    <name type="scientific">Colletotrichum kahawae</name>
    <name type="common">Coffee berry disease fungus</name>
    <dbReference type="NCBI Taxonomy" id="34407"/>
    <lineage>
        <taxon>Eukaryota</taxon>
        <taxon>Fungi</taxon>
        <taxon>Dikarya</taxon>
        <taxon>Ascomycota</taxon>
        <taxon>Pezizomycotina</taxon>
        <taxon>Sordariomycetes</taxon>
        <taxon>Hypocreomycetidae</taxon>
        <taxon>Glomerellales</taxon>
        <taxon>Glomerellaceae</taxon>
        <taxon>Colletotrichum</taxon>
        <taxon>Colletotrichum gloeosporioides species complex</taxon>
    </lineage>
</organism>
<dbReference type="PANTHER" id="PTHR38788">
    <property type="entry name" value="CLR5 DOMAIN-CONTAINING PROTEIN"/>
    <property type="match status" value="1"/>
</dbReference>
<gene>
    <name evidence="2" type="ORF">CKAH01_04515</name>
</gene>
<feature type="domain" description="Clr5" evidence="1">
    <location>
        <begin position="24"/>
        <end position="76"/>
    </location>
</feature>
<accession>A0AAD9YNF1</accession>
<sequence>MDIVDYDVGQAPPLVAKGRIYVTEELWTCHQGVITRLYKDENRPLKEVKQIMETEYFFHATERMYKTRIKRWGLDKKFKEAEVLAMLKLKRDRDAIGKDTRFAIRNQDVDWGRVVHYLKRRPDLQETLCLSSAGGSDKSGVQWDRVVQHLRRRPDLREDLEAVARLDVVCRTPSPVPEPLDPAPDLRFTDEILRILGGFFDGVFQDSLWSIVDGALCSRGRRAGRKRLDKWCNVMGGVYDLLGRGETEAAAAILKNKFGSIKWIVQNQDPELTYFLCYSVLRQPPHVADVLVPYACRMYAAVLGERHPLTLIWQRIGAASVAERVDILSTMGQLLEALGETEGNDFQRMVSTYTRAAGEYADVGRLKDECKCLFALVGLHSTAKRYDLAMQTLGRAYGVVEEVRRSHPAAEQLMQMWTYGKMGQLSYSVMSAGRYKKNYACSRAYAMERYGENSKEALSHMLEVCGALPCRL</sequence>
<dbReference type="PANTHER" id="PTHR38788:SF3">
    <property type="entry name" value="CLR5 DOMAIN-CONTAINING PROTEIN"/>
    <property type="match status" value="1"/>
</dbReference>
<evidence type="ECO:0000313" key="2">
    <source>
        <dbReference type="EMBL" id="KAK2770172.1"/>
    </source>
</evidence>